<gene>
    <name evidence="2" type="ORF">BW143_09300</name>
</gene>
<dbReference type="InterPro" id="IPR042070">
    <property type="entry name" value="PucR_C-HTH_sf"/>
</dbReference>
<reference evidence="2 3" key="1">
    <citation type="submission" date="2017-01" db="EMBL/GenBank/DDBJ databases">
        <title>Bacillus phylogenomics.</title>
        <authorList>
            <person name="Dunlap C."/>
        </authorList>
    </citation>
    <scope>NUCLEOTIDE SEQUENCE [LARGE SCALE GENOMIC DNA]</scope>
    <source>
        <strain evidence="2 3">NRRL B-41282</strain>
    </source>
</reference>
<organism evidence="2 3">
    <name type="scientific">Bacillus swezeyi</name>
    <dbReference type="NCBI Taxonomy" id="1925020"/>
    <lineage>
        <taxon>Bacteria</taxon>
        <taxon>Bacillati</taxon>
        <taxon>Bacillota</taxon>
        <taxon>Bacilli</taxon>
        <taxon>Bacillales</taxon>
        <taxon>Bacillaceae</taxon>
        <taxon>Bacillus</taxon>
    </lineage>
</organism>
<dbReference type="PANTHER" id="PTHR33744">
    <property type="entry name" value="CARBOHYDRATE DIACID REGULATOR"/>
    <property type="match status" value="1"/>
</dbReference>
<dbReference type="InterPro" id="IPR009057">
    <property type="entry name" value="Homeodomain-like_sf"/>
</dbReference>
<proteinExistence type="predicted"/>
<dbReference type="AlphaFoldDB" id="A0A1R1QN83"/>
<accession>A0A1R1RW30</accession>
<dbReference type="OrthoDB" id="9792148at2"/>
<accession>A0A1R1QN83</accession>
<protein>
    <submittedName>
        <fullName evidence="2">PucR family transcriptional regulator</fullName>
    </submittedName>
</protein>
<keyword evidence="3" id="KW-1185">Reference proteome</keyword>
<dbReference type="PANTHER" id="PTHR33744:SF15">
    <property type="entry name" value="CARBOHYDRATE DIACID REGULATOR"/>
    <property type="match status" value="1"/>
</dbReference>
<evidence type="ECO:0000313" key="2">
    <source>
        <dbReference type="EMBL" id="OMI06122.1"/>
    </source>
</evidence>
<dbReference type="Proteomes" id="UP000187367">
    <property type="component" value="Unassembled WGS sequence"/>
</dbReference>
<dbReference type="EMBL" id="MTJL01000016">
    <property type="protein sequence ID" value="OMI06122.1"/>
    <property type="molecule type" value="Genomic_DNA"/>
</dbReference>
<dbReference type="SUPFAM" id="SSF46689">
    <property type="entry name" value="Homeodomain-like"/>
    <property type="match status" value="1"/>
</dbReference>
<name>A0A1R1QN83_9BACI</name>
<dbReference type="Gene3D" id="1.10.10.2840">
    <property type="entry name" value="PucR C-terminal helix-turn-helix domain"/>
    <property type="match status" value="1"/>
</dbReference>
<dbReference type="RefSeq" id="WP_076761658.1">
    <property type="nucleotide sequence ID" value="NZ_JARMMH010000013.1"/>
</dbReference>
<evidence type="ECO:0000259" key="1">
    <source>
        <dbReference type="Pfam" id="PF13556"/>
    </source>
</evidence>
<evidence type="ECO:0000313" key="3">
    <source>
        <dbReference type="Proteomes" id="UP000187367"/>
    </source>
</evidence>
<comment type="caution">
    <text evidence="2">The sequence shown here is derived from an EMBL/GenBank/DDBJ whole genome shotgun (WGS) entry which is preliminary data.</text>
</comment>
<dbReference type="Pfam" id="PF13556">
    <property type="entry name" value="HTH_30"/>
    <property type="match status" value="1"/>
</dbReference>
<dbReference type="InterPro" id="IPR051448">
    <property type="entry name" value="CdaR-like_regulators"/>
</dbReference>
<dbReference type="InterPro" id="IPR025736">
    <property type="entry name" value="PucR_C-HTH_dom"/>
</dbReference>
<feature type="domain" description="PucR C-terminal helix-turn-helix" evidence="1">
    <location>
        <begin position="236"/>
        <end position="290"/>
    </location>
</feature>
<sequence length="295" mass="34213">MLEKLKTLYGEKMMASGSAQKHEALWFQTDEGETFGVLKEAVTEREKQLLLALFQPFSESQPSQLTPREKEWHQYFFANAPLENPENIQLVQGHFFKMKHSLEERQAIKEAVSGFFEHPIIVWYDQHEALIIHENPSPYLPKKELEQLSDALTSDFLSTPVFFSGQLHLVNASLQEKIRFEKQMFQHILVNSERGKVTSFCQCLPSFLLAAPDKIKASLLSDAIRDALSDQETSLTIRTYMRCNLNASLTAKRLFIHRNSLQYRIDKFIERTAIDIRQFEEAAAVYFILHFLKLL</sequence>